<dbReference type="STRING" id="1121105.GCA_000421665_01845"/>
<dbReference type="GO" id="GO:0016020">
    <property type="term" value="C:membrane"/>
    <property type="evidence" value="ECO:0007669"/>
    <property type="project" value="UniProtKB-SubCell"/>
</dbReference>
<dbReference type="RefSeq" id="WP_022797100.1">
    <property type="nucleotide sequence ID" value="NZ_JBQDSL010000021.1"/>
</dbReference>
<feature type="transmembrane region" description="Helical" evidence="5">
    <location>
        <begin position="121"/>
        <end position="144"/>
    </location>
</feature>
<gene>
    <name evidence="6" type="ORF">DIW15_02940</name>
</gene>
<dbReference type="PANTHER" id="PTHR37306">
    <property type="entry name" value="COLICIN V PRODUCTION PROTEIN"/>
    <property type="match status" value="1"/>
</dbReference>
<proteinExistence type="predicted"/>
<evidence type="ECO:0000313" key="6">
    <source>
        <dbReference type="EMBL" id="HCS93651.1"/>
    </source>
</evidence>
<evidence type="ECO:0000256" key="1">
    <source>
        <dbReference type="ARBA" id="ARBA00004141"/>
    </source>
</evidence>
<organism evidence="6 7">
    <name type="scientific">Bavariicoccus seileri</name>
    <dbReference type="NCBI Taxonomy" id="549685"/>
    <lineage>
        <taxon>Bacteria</taxon>
        <taxon>Bacillati</taxon>
        <taxon>Bacillota</taxon>
        <taxon>Bacilli</taxon>
        <taxon>Lactobacillales</taxon>
        <taxon>Enterococcaceae</taxon>
        <taxon>Bavariicoccus</taxon>
    </lineage>
</organism>
<comment type="subcellular location">
    <subcellularLocation>
        <location evidence="1">Membrane</location>
        <topology evidence="1">Multi-pass membrane protein</topology>
    </subcellularLocation>
</comment>
<dbReference type="EMBL" id="DQHO01000017">
    <property type="protein sequence ID" value="HCS93651.1"/>
    <property type="molecule type" value="Genomic_DNA"/>
</dbReference>
<feature type="transmembrane region" description="Helical" evidence="5">
    <location>
        <begin position="27"/>
        <end position="44"/>
    </location>
</feature>
<evidence type="ECO:0000313" key="7">
    <source>
        <dbReference type="Proteomes" id="UP000262195"/>
    </source>
</evidence>
<dbReference type="Pfam" id="PF02674">
    <property type="entry name" value="Colicin_V"/>
    <property type="match status" value="1"/>
</dbReference>
<dbReference type="InterPro" id="IPR003825">
    <property type="entry name" value="Colicin-V_CvpA"/>
</dbReference>
<reference evidence="6 7" key="1">
    <citation type="journal article" date="2018" name="Nat. Biotechnol.">
        <title>A standardized bacterial taxonomy based on genome phylogeny substantially revises the tree of life.</title>
        <authorList>
            <person name="Parks D.H."/>
            <person name="Chuvochina M."/>
            <person name="Waite D.W."/>
            <person name="Rinke C."/>
            <person name="Skarshewski A."/>
            <person name="Chaumeil P.A."/>
            <person name="Hugenholtz P."/>
        </authorList>
    </citation>
    <scope>NUCLEOTIDE SEQUENCE [LARGE SCALE GENOMIC DNA]</scope>
    <source>
        <strain evidence="6">UBA11306</strain>
    </source>
</reference>
<evidence type="ECO:0000256" key="5">
    <source>
        <dbReference type="SAM" id="Phobius"/>
    </source>
</evidence>
<protein>
    <submittedName>
        <fullName evidence="6">CvpA family protein</fullName>
    </submittedName>
</protein>
<dbReference type="AlphaFoldDB" id="A0A3D4S6S0"/>
<dbReference type="GO" id="GO:0009403">
    <property type="term" value="P:toxin biosynthetic process"/>
    <property type="evidence" value="ECO:0007669"/>
    <property type="project" value="InterPro"/>
</dbReference>
<feature type="transmembrane region" description="Helical" evidence="5">
    <location>
        <begin position="81"/>
        <end position="101"/>
    </location>
</feature>
<accession>A0A3D4S6S0</accession>
<sequence>MLLTLFVIVILLLGIYNGARRGFVLQVIYAVGYAASYYIANRFYMPFSKYTEMFIPFPSASETTNLVFYNANQTLRIDTTFYRGISFVLLLLAGIIVTRLLGYLLKDISFLPILSQANSLIGAVIGLVINYVGVFVLLTLLSLVPVDAIQKQFVDSQIAYKIVTDTPYLSDSLSQLWWLS</sequence>
<evidence type="ECO:0000256" key="2">
    <source>
        <dbReference type="ARBA" id="ARBA00022692"/>
    </source>
</evidence>
<dbReference type="Proteomes" id="UP000262195">
    <property type="component" value="Unassembled WGS sequence"/>
</dbReference>
<keyword evidence="3 5" id="KW-1133">Transmembrane helix</keyword>
<dbReference type="PANTHER" id="PTHR37306:SF1">
    <property type="entry name" value="COLICIN V PRODUCTION PROTEIN"/>
    <property type="match status" value="1"/>
</dbReference>
<keyword evidence="4 5" id="KW-0472">Membrane</keyword>
<comment type="caution">
    <text evidence="6">The sequence shown here is derived from an EMBL/GenBank/DDBJ whole genome shotgun (WGS) entry which is preliminary data.</text>
</comment>
<keyword evidence="2 5" id="KW-0812">Transmembrane</keyword>
<evidence type="ECO:0000256" key="3">
    <source>
        <dbReference type="ARBA" id="ARBA00022989"/>
    </source>
</evidence>
<evidence type="ECO:0000256" key="4">
    <source>
        <dbReference type="ARBA" id="ARBA00023136"/>
    </source>
</evidence>
<name>A0A3D4S6S0_9ENTE</name>